<dbReference type="Proteomes" id="UP001642483">
    <property type="component" value="Unassembled WGS sequence"/>
</dbReference>
<feature type="compositionally biased region" description="Acidic residues" evidence="2">
    <location>
        <begin position="15"/>
        <end position="25"/>
    </location>
</feature>
<evidence type="ECO:0000256" key="2">
    <source>
        <dbReference type="SAM" id="MobiDB-lite"/>
    </source>
</evidence>
<feature type="region of interest" description="Disordered" evidence="2">
    <location>
        <begin position="1"/>
        <end position="25"/>
    </location>
</feature>
<protein>
    <submittedName>
        <fullName evidence="3">Uncharacterized protein</fullName>
    </submittedName>
</protein>
<evidence type="ECO:0000313" key="3">
    <source>
        <dbReference type="EMBL" id="CAK8682380.1"/>
    </source>
</evidence>
<gene>
    <name evidence="3" type="ORF">CVLEPA_LOCUS13048</name>
</gene>
<dbReference type="EMBL" id="CAWYQH010000090">
    <property type="protein sequence ID" value="CAK8682380.1"/>
    <property type="molecule type" value="Genomic_DNA"/>
</dbReference>
<name>A0ABP0FWP2_CLALP</name>
<comment type="caution">
    <text evidence="3">The sequence shown here is derived from an EMBL/GenBank/DDBJ whole genome shotgun (WGS) entry which is preliminary data.</text>
</comment>
<reference evidence="3 4" key="1">
    <citation type="submission" date="2024-02" db="EMBL/GenBank/DDBJ databases">
        <authorList>
            <person name="Daric V."/>
            <person name="Darras S."/>
        </authorList>
    </citation>
    <scope>NUCLEOTIDE SEQUENCE [LARGE SCALE GENOMIC DNA]</scope>
</reference>
<dbReference type="PANTHER" id="PTHR22538">
    <property type="entry name" value="CILIA- AND FLAGELLA-ASSOCIATED PROTEIN 74"/>
    <property type="match status" value="1"/>
</dbReference>
<dbReference type="PANTHER" id="PTHR22538:SF0">
    <property type="entry name" value="CILIA- AND FLAGELLA-ASSOCIATED PROTEIN 74"/>
    <property type="match status" value="1"/>
</dbReference>
<keyword evidence="1" id="KW-0175">Coiled coil</keyword>
<feature type="coiled-coil region" evidence="1">
    <location>
        <begin position="60"/>
        <end position="122"/>
    </location>
</feature>
<evidence type="ECO:0000313" key="4">
    <source>
        <dbReference type="Proteomes" id="UP001642483"/>
    </source>
</evidence>
<organism evidence="3 4">
    <name type="scientific">Clavelina lepadiformis</name>
    <name type="common">Light-bulb sea squirt</name>
    <name type="synonym">Ascidia lepadiformis</name>
    <dbReference type="NCBI Taxonomy" id="159417"/>
    <lineage>
        <taxon>Eukaryota</taxon>
        <taxon>Metazoa</taxon>
        <taxon>Chordata</taxon>
        <taxon>Tunicata</taxon>
        <taxon>Ascidiacea</taxon>
        <taxon>Aplousobranchia</taxon>
        <taxon>Clavelinidae</taxon>
        <taxon>Clavelina</taxon>
    </lineage>
</organism>
<accession>A0ABP0FWP2</accession>
<evidence type="ECO:0000256" key="1">
    <source>
        <dbReference type="SAM" id="Coils"/>
    </source>
</evidence>
<keyword evidence="4" id="KW-1185">Reference proteome</keyword>
<proteinExistence type="predicted"/>
<sequence length="218" mass="25522">MESVERIAPMRNFDDDSSDEDDYGQQYDDFEGLFTIESGSVVDDFEDKEIGKYLVMDPGFQKQVAQLIMLRRQLDSLQEKLSEKEFVVLKCREELNASRTRIQALEKERLEVVQAIVDAEENNKVAAFYRLVSKKEKLSREIENEHKIVLDTQSSLQEAELAQSKVEIEQRHYVNLAEQVVEKEEKVTQHKQKMAKYLLSKEQRAVKVVEERFKKAQE</sequence>